<feature type="transmembrane region" description="Helical" evidence="1">
    <location>
        <begin position="136"/>
        <end position="156"/>
    </location>
</feature>
<feature type="transmembrane region" description="Helical" evidence="1">
    <location>
        <begin position="163"/>
        <end position="181"/>
    </location>
</feature>
<feature type="domain" description="Phosphatidic acid phosphatase type 2/haloperoxidase" evidence="2">
    <location>
        <begin position="86"/>
        <end position="204"/>
    </location>
</feature>
<reference evidence="4" key="1">
    <citation type="journal article" date="2019" name="Int. J. Syst. Evol. Microbiol.">
        <title>The Global Catalogue of Microorganisms (GCM) 10K type strain sequencing project: providing services to taxonomists for standard genome sequencing and annotation.</title>
        <authorList>
            <consortium name="The Broad Institute Genomics Platform"/>
            <consortium name="The Broad Institute Genome Sequencing Center for Infectious Disease"/>
            <person name="Wu L."/>
            <person name="Ma J."/>
        </authorList>
    </citation>
    <scope>NUCLEOTIDE SEQUENCE [LARGE SCALE GENOMIC DNA]</scope>
    <source>
        <strain evidence="4">CCM 9110</strain>
    </source>
</reference>
<dbReference type="Pfam" id="PF01569">
    <property type="entry name" value="PAP2"/>
    <property type="match status" value="1"/>
</dbReference>
<keyword evidence="1" id="KW-0472">Membrane</keyword>
<feature type="transmembrane region" description="Helical" evidence="1">
    <location>
        <begin position="53"/>
        <end position="79"/>
    </location>
</feature>
<dbReference type="InterPro" id="IPR000326">
    <property type="entry name" value="PAP2/HPO"/>
</dbReference>
<dbReference type="RefSeq" id="WP_204118790.1">
    <property type="nucleotide sequence ID" value="NZ_BOLV01000008.1"/>
</dbReference>
<dbReference type="PANTHER" id="PTHR14969">
    <property type="entry name" value="SPHINGOSINE-1-PHOSPHATE PHOSPHOHYDROLASE"/>
    <property type="match status" value="1"/>
</dbReference>
<evidence type="ECO:0000256" key="1">
    <source>
        <dbReference type="SAM" id="Phobius"/>
    </source>
</evidence>
<dbReference type="InterPro" id="IPR036938">
    <property type="entry name" value="PAP2/HPO_sf"/>
</dbReference>
<dbReference type="CDD" id="cd03392">
    <property type="entry name" value="PAP2_like_2"/>
    <property type="match status" value="1"/>
</dbReference>
<feature type="transmembrane region" description="Helical" evidence="1">
    <location>
        <begin position="86"/>
        <end position="104"/>
    </location>
</feature>
<organism evidence="3 4">
    <name type="scientific">Lacticaseibacillus suilingensis</name>
    <dbReference type="NCBI Taxonomy" id="2799577"/>
    <lineage>
        <taxon>Bacteria</taxon>
        <taxon>Bacillati</taxon>
        <taxon>Bacillota</taxon>
        <taxon>Bacilli</taxon>
        <taxon>Lactobacillales</taxon>
        <taxon>Lactobacillaceae</taxon>
        <taxon>Lacticaseibacillus</taxon>
    </lineage>
</organism>
<feature type="transmembrane region" description="Helical" evidence="1">
    <location>
        <begin position="193"/>
        <end position="211"/>
    </location>
</feature>
<sequence>MKRPHYPLIIAACALVGLIPIMIGVATHAAWIHTIDQSVISVITAHRPDWLTTIVLFITSLGNPPVVVFFGLVLVGILFYFRRRRYAWFAAVSVVLLSFVNTSVKHLFLRQRPFIQNPNIHPLTLAGGYSFPSGHASGAMLLYGTVILLTLTLITLPWLRRLLVSYSAVMISLIGLSRIYVQVHFPTDVLAGWLEALVGLMLVWWLMYPWLTEVGPTGWVNDPQ</sequence>
<dbReference type="EMBL" id="JBHTOA010000018">
    <property type="protein sequence ID" value="MFD1398410.1"/>
    <property type="molecule type" value="Genomic_DNA"/>
</dbReference>
<dbReference type="PANTHER" id="PTHR14969:SF13">
    <property type="entry name" value="AT30094P"/>
    <property type="match status" value="1"/>
</dbReference>
<gene>
    <name evidence="3" type="ORF">ACFQ41_03725</name>
</gene>
<dbReference type="Proteomes" id="UP001597199">
    <property type="component" value="Unassembled WGS sequence"/>
</dbReference>
<evidence type="ECO:0000313" key="3">
    <source>
        <dbReference type="EMBL" id="MFD1398410.1"/>
    </source>
</evidence>
<protein>
    <submittedName>
        <fullName evidence="3">Phosphatase PAP2 family protein</fullName>
    </submittedName>
</protein>
<keyword evidence="1" id="KW-1133">Transmembrane helix</keyword>
<dbReference type="SUPFAM" id="SSF48317">
    <property type="entry name" value="Acid phosphatase/Vanadium-dependent haloperoxidase"/>
    <property type="match status" value="1"/>
</dbReference>
<keyword evidence="1" id="KW-0812">Transmembrane</keyword>
<name>A0ABW4BF16_9LACO</name>
<dbReference type="Gene3D" id="1.20.144.10">
    <property type="entry name" value="Phosphatidic acid phosphatase type 2/haloperoxidase"/>
    <property type="match status" value="2"/>
</dbReference>
<dbReference type="SMART" id="SM00014">
    <property type="entry name" value="acidPPc"/>
    <property type="match status" value="1"/>
</dbReference>
<proteinExistence type="predicted"/>
<accession>A0ABW4BF16</accession>
<keyword evidence="4" id="KW-1185">Reference proteome</keyword>
<comment type="caution">
    <text evidence="3">The sequence shown here is derived from an EMBL/GenBank/DDBJ whole genome shotgun (WGS) entry which is preliminary data.</text>
</comment>
<evidence type="ECO:0000313" key="4">
    <source>
        <dbReference type="Proteomes" id="UP001597199"/>
    </source>
</evidence>
<evidence type="ECO:0000259" key="2">
    <source>
        <dbReference type="SMART" id="SM00014"/>
    </source>
</evidence>